<evidence type="ECO:0000256" key="6">
    <source>
        <dbReference type="ARBA" id="ARBA00022833"/>
    </source>
</evidence>
<evidence type="ECO:0000256" key="5">
    <source>
        <dbReference type="ARBA" id="ARBA00022801"/>
    </source>
</evidence>
<evidence type="ECO:0000313" key="16">
    <source>
        <dbReference type="Proteomes" id="UP000288216"/>
    </source>
</evidence>
<evidence type="ECO:0000256" key="2">
    <source>
        <dbReference type="ARBA" id="ARBA00022722"/>
    </source>
</evidence>
<evidence type="ECO:0000256" key="12">
    <source>
        <dbReference type="PROSITE-ProRule" id="PRU01343"/>
    </source>
</evidence>
<evidence type="ECO:0000256" key="11">
    <source>
        <dbReference type="ARBA" id="ARBA00083876"/>
    </source>
</evidence>
<evidence type="ECO:0000313" key="15">
    <source>
        <dbReference type="EMBL" id="GCB63721.1"/>
    </source>
</evidence>
<dbReference type="InterPro" id="IPR012337">
    <property type="entry name" value="RNaseH-like_sf"/>
</dbReference>
<dbReference type="FunFam" id="3.30.420.10:FF:000062">
    <property type="entry name" value="ERI1 exoribonuclease 2 isoform X1"/>
    <property type="match status" value="1"/>
</dbReference>
<protein>
    <recommendedName>
        <fullName evidence="10">ERI1 exoribonuclease 2</fullName>
    </recommendedName>
    <alternativeName>
        <fullName evidence="11">Exonuclease domain-containing protein 1</fullName>
    </alternativeName>
</protein>
<dbReference type="OrthoDB" id="448399at2759"/>
<dbReference type="Pfam" id="PF00929">
    <property type="entry name" value="RNase_T"/>
    <property type="match status" value="1"/>
</dbReference>
<dbReference type="SUPFAM" id="SSF53098">
    <property type="entry name" value="Ribonuclease H-like"/>
    <property type="match status" value="1"/>
</dbReference>
<evidence type="ECO:0000256" key="3">
    <source>
        <dbReference type="ARBA" id="ARBA00022723"/>
    </source>
</evidence>
<dbReference type="GO" id="GO:0000175">
    <property type="term" value="F:3'-5'-RNA exonuclease activity"/>
    <property type="evidence" value="ECO:0007669"/>
    <property type="project" value="InterPro"/>
</dbReference>
<keyword evidence="2" id="KW-0540">Nuclease</keyword>
<dbReference type="AlphaFoldDB" id="A0A401NS43"/>
<dbReference type="STRING" id="75743.A0A401NS43"/>
<keyword evidence="7" id="KW-0269">Exonuclease</keyword>
<comment type="similarity">
    <text evidence="9">Belongs to the ERI2 family.</text>
</comment>
<evidence type="ECO:0000256" key="10">
    <source>
        <dbReference type="ARBA" id="ARBA00068097"/>
    </source>
</evidence>
<dbReference type="PROSITE" id="PS51999">
    <property type="entry name" value="ZF_GRF"/>
    <property type="match status" value="1"/>
</dbReference>
<keyword evidence="16" id="KW-1185">Reference proteome</keyword>
<comment type="caution">
    <text evidence="15">The sequence shown here is derived from an EMBL/GenBank/DDBJ whole genome shotgun (WGS) entry which is preliminary data.</text>
</comment>
<dbReference type="GO" id="GO:0003676">
    <property type="term" value="F:nucleic acid binding"/>
    <property type="evidence" value="ECO:0007669"/>
    <property type="project" value="InterPro"/>
</dbReference>
<feature type="region of interest" description="Disordered" evidence="13">
    <location>
        <begin position="247"/>
        <end position="270"/>
    </location>
</feature>
<evidence type="ECO:0000256" key="7">
    <source>
        <dbReference type="ARBA" id="ARBA00022839"/>
    </source>
</evidence>
<dbReference type="GO" id="GO:0008270">
    <property type="term" value="F:zinc ion binding"/>
    <property type="evidence" value="ECO:0007669"/>
    <property type="project" value="UniProtKB-KW"/>
</dbReference>
<feature type="region of interest" description="Disordered" evidence="13">
    <location>
        <begin position="453"/>
        <end position="473"/>
    </location>
</feature>
<evidence type="ECO:0000256" key="13">
    <source>
        <dbReference type="SAM" id="MobiDB-lite"/>
    </source>
</evidence>
<dbReference type="InterPro" id="IPR013520">
    <property type="entry name" value="Ribonucl_H"/>
</dbReference>
<keyword evidence="8" id="KW-0460">Magnesium</keyword>
<keyword evidence="5" id="KW-0378">Hydrolase</keyword>
<dbReference type="Proteomes" id="UP000288216">
    <property type="component" value="Unassembled WGS sequence"/>
</dbReference>
<keyword evidence="4 12" id="KW-0863">Zinc-finger</keyword>
<evidence type="ECO:0000256" key="9">
    <source>
        <dbReference type="ARBA" id="ARBA00038042"/>
    </source>
</evidence>
<reference evidence="15 16" key="1">
    <citation type="journal article" date="2018" name="Nat. Ecol. Evol.">
        <title>Shark genomes provide insights into elasmobranch evolution and the origin of vertebrates.</title>
        <authorList>
            <person name="Hara Y"/>
            <person name="Yamaguchi K"/>
            <person name="Onimaru K"/>
            <person name="Kadota M"/>
            <person name="Koyanagi M"/>
            <person name="Keeley SD"/>
            <person name="Tatsumi K"/>
            <person name="Tanaka K"/>
            <person name="Motone F"/>
            <person name="Kageyama Y"/>
            <person name="Nozu R"/>
            <person name="Adachi N"/>
            <person name="Nishimura O"/>
            <person name="Nakagawa R"/>
            <person name="Tanegashima C"/>
            <person name="Kiyatake I"/>
            <person name="Matsumoto R"/>
            <person name="Murakumo K"/>
            <person name="Nishida K"/>
            <person name="Terakita A"/>
            <person name="Kuratani S"/>
            <person name="Sato K"/>
            <person name="Hyodo S Kuraku.S."/>
        </authorList>
    </citation>
    <scope>NUCLEOTIDE SEQUENCE [LARGE SCALE GENOMIC DNA]</scope>
</reference>
<evidence type="ECO:0000256" key="1">
    <source>
        <dbReference type="ARBA" id="ARBA00001946"/>
    </source>
</evidence>
<organism evidence="15 16">
    <name type="scientific">Scyliorhinus torazame</name>
    <name type="common">Cloudy catshark</name>
    <name type="synonym">Catulus torazame</name>
    <dbReference type="NCBI Taxonomy" id="75743"/>
    <lineage>
        <taxon>Eukaryota</taxon>
        <taxon>Metazoa</taxon>
        <taxon>Chordata</taxon>
        <taxon>Craniata</taxon>
        <taxon>Vertebrata</taxon>
        <taxon>Chondrichthyes</taxon>
        <taxon>Elasmobranchii</taxon>
        <taxon>Galeomorphii</taxon>
        <taxon>Galeoidea</taxon>
        <taxon>Carcharhiniformes</taxon>
        <taxon>Scyliorhinidae</taxon>
        <taxon>Scyliorhinus</taxon>
    </lineage>
</organism>
<proteinExistence type="inferred from homology"/>
<dbReference type="EMBL" id="BFAA01002690">
    <property type="protein sequence ID" value="GCB63721.1"/>
    <property type="molecule type" value="Genomic_DNA"/>
</dbReference>
<comment type="cofactor">
    <cofactor evidence="1">
        <name>Mg(2+)</name>
        <dbReference type="ChEBI" id="CHEBI:18420"/>
    </cofactor>
</comment>
<dbReference type="InterPro" id="IPR051274">
    <property type="entry name" value="3-5_Exoribonuclease"/>
</dbReference>
<sequence>MTTKLLAKQLGLLRKCSLPSLDVNKKPKSNQFFSYLIIIDFESTCWKDGQSHYRPEIIEFPAVLLNTSNGEIEVEFHAYVQPQEHPILSGFCTELTGIKQWQVEAGIPLAICLSQFSRWIQKLQQEKSIVFIKGMSRMCGLDSRPCAFVTWSDWDLGVCLHYECKRKDLRKPAVLNSWIDLRATYKLFYNRKPKGLNGALQDLGIMFSGREHSGLDDARNTAHLAWQMICDGCTMKITKSLDRVAPTRNPIVRPPTANSLEDGKTTPASHEVLSNGSKTFLFSAKASGSVQNAENRQMSTNCEHNCTVKETNLALASCSTSANQLSATVHTRKCSDVNVHSECLISPRTLINGLSTSTDPCKTQKPRLHLINNVKNQITVVGVETKPHNSPNNHLLVSTTVESVTSISDLDVSCSESEVPWEDWEDVAILPLSGNMQPIDYEGQEKICRVSSVLEEDSTEDSPTPEALQKNRKDDKMIGQLETRKHQKVIYRSPQTTIYDVAEVMKQAEGHSIFKVPTMKVPIVRSNSFSESTKSSRSVRFSRSNSSLCIGVKRKDTHSSPFKPHVSKKQSFTIYSDNELSTNCPPPSMSKSVSTVIPPMAHSRQALRKLNGEKITPPLCGCGRRAKRLTVSKVGPNQGKAFYSCAVGKRNAENSKGCGYFKWEWTLKKEKSSPVSSINISGTGSSRIFPSSQRKHLGLRFSF</sequence>
<dbReference type="CDD" id="cd06133">
    <property type="entry name" value="ERI-1_3'hExo_like"/>
    <property type="match status" value="1"/>
</dbReference>
<accession>A0A401NS43</accession>
<dbReference type="InterPro" id="IPR010666">
    <property type="entry name" value="Znf_GRF"/>
</dbReference>
<keyword evidence="6" id="KW-0862">Zinc</keyword>
<evidence type="ECO:0000256" key="8">
    <source>
        <dbReference type="ARBA" id="ARBA00022842"/>
    </source>
</evidence>
<keyword evidence="3" id="KW-0479">Metal-binding</keyword>
<evidence type="ECO:0000256" key="4">
    <source>
        <dbReference type="ARBA" id="ARBA00022771"/>
    </source>
</evidence>
<dbReference type="InterPro" id="IPR047201">
    <property type="entry name" value="ERI-1_3'hExo-like"/>
</dbReference>
<name>A0A401NS43_SCYTO</name>
<dbReference type="InterPro" id="IPR036397">
    <property type="entry name" value="RNaseH_sf"/>
</dbReference>
<gene>
    <name evidence="15" type="ORF">scyTo_0007426</name>
</gene>
<dbReference type="OMA" id="TSPLCGC"/>
<dbReference type="Gene3D" id="3.30.420.10">
    <property type="entry name" value="Ribonuclease H-like superfamily/Ribonuclease H"/>
    <property type="match status" value="1"/>
</dbReference>
<feature type="domain" description="GRF-type" evidence="14">
    <location>
        <begin position="620"/>
        <end position="667"/>
    </location>
</feature>
<dbReference type="PANTHER" id="PTHR23044:SF61">
    <property type="entry name" value="3'-5' EXORIBONUCLEASE 1-RELATED"/>
    <property type="match status" value="1"/>
</dbReference>
<dbReference type="Pfam" id="PF06839">
    <property type="entry name" value="Zn_ribbon_GRF"/>
    <property type="match status" value="1"/>
</dbReference>
<dbReference type="PANTHER" id="PTHR23044">
    <property type="entry name" value="3'-5' EXONUCLEASE ERI1-RELATED"/>
    <property type="match status" value="1"/>
</dbReference>
<dbReference type="SMART" id="SM00479">
    <property type="entry name" value="EXOIII"/>
    <property type="match status" value="1"/>
</dbReference>
<evidence type="ECO:0000259" key="14">
    <source>
        <dbReference type="PROSITE" id="PS51999"/>
    </source>
</evidence>